<dbReference type="EMBL" id="GL945429">
    <property type="protein sequence ID" value="EGO29290.1"/>
    <property type="molecule type" value="Genomic_DNA"/>
</dbReference>
<dbReference type="KEGG" id="sla:SERLADRAFT_456850"/>
<dbReference type="AlphaFoldDB" id="F8NJ09"/>
<evidence type="ECO:0000256" key="1">
    <source>
        <dbReference type="SAM" id="MobiDB-lite"/>
    </source>
</evidence>
<dbReference type="HOGENOM" id="CLU_3070144_0_0_1"/>
<organism>
    <name type="scientific">Serpula lacrymans var. lacrymans (strain S7.9)</name>
    <name type="common">Dry rot fungus</name>
    <dbReference type="NCBI Taxonomy" id="578457"/>
    <lineage>
        <taxon>Eukaryota</taxon>
        <taxon>Fungi</taxon>
        <taxon>Dikarya</taxon>
        <taxon>Basidiomycota</taxon>
        <taxon>Agaricomycotina</taxon>
        <taxon>Agaricomycetes</taxon>
        <taxon>Agaricomycetidae</taxon>
        <taxon>Boletales</taxon>
        <taxon>Coniophorineae</taxon>
        <taxon>Serpulaceae</taxon>
        <taxon>Serpula</taxon>
    </lineage>
</organism>
<feature type="compositionally biased region" description="Acidic residues" evidence="1">
    <location>
        <begin position="27"/>
        <end position="53"/>
    </location>
</feature>
<feature type="region of interest" description="Disordered" evidence="1">
    <location>
        <begin position="26"/>
        <end position="53"/>
    </location>
</feature>
<reference evidence="2" key="1">
    <citation type="submission" date="2011-04" db="EMBL/GenBank/DDBJ databases">
        <title>Evolution of plant cell wall degrading machinery underlies the functional diversity of forest fungi.</title>
        <authorList>
            <consortium name="US DOE Joint Genome Institute (JGI-PGF)"/>
            <person name="Eastwood D.C."/>
            <person name="Floudas D."/>
            <person name="Binder M."/>
            <person name="Majcherczyk A."/>
            <person name="Schneider P."/>
            <person name="Aerts A."/>
            <person name="Asiegbu F.O."/>
            <person name="Baker S.E."/>
            <person name="Barry K."/>
            <person name="Bendiksby M."/>
            <person name="Blumentritt M."/>
            <person name="Coutinho P.M."/>
            <person name="Cullen D."/>
            <person name="Cullen D."/>
            <person name="Gathman A."/>
            <person name="Goodell B."/>
            <person name="Henrissat B."/>
            <person name="Ihrmark K."/>
            <person name="Kauserud H."/>
            <person name="Kohler A."/>
            <person name="LaButti K."/>
            <person name="Lapidus A."/>
            <person name="Lavin J.L."/>
            <person name="Lee Y.-H."/>
            <person name="Lindquist E."/>
            <person name="Lilly W."/>
            <person name="Lucas S."/>
            <person name="Morin E."/>
            <person name="Murat C."/>
            <person name="Oguiza J.A."/>
            <person name="Park J."/>
            <person name="Pisabarro A.G."/>
            <person name="Riley R."/>
            <person name="Rosling A."/>
            <person name="Salamov A."/>
            <person name="Schmidt O."/>
            <person name="Schmutz J."/>
            <person name="Skrede I."/>
            <person name="Stenlid J."/>
            <person name="Wiebenga A."/>
            <person name="Xie X."/>
            <person name="Kues U."/>
            <person name="Hibbett D.S."/>
            <person name="Hoffmeister D."/>
            <person name="Hogberg N."/>
            <person name="Martin F."/>
            <person name="Grigoriev I.V."/>
            <person name="Watkinson S.C."/>
        </authorList>
    </citation>
    <scope>NUCLEOTIDE SEQUENCE</scope>
    <source>
        <strain evidence="2">S7.9</strain>
    </source>
</reference>
<gene>
    <name evidence="2" type="ORF">SERLADRAFT_456850</name>
</gene>
<sequence length="53" mass="5620">MSALLLPTTAIQAQKASCTAYTVDVGDGADEGSEDIDSDEGSIEDDKEEEIRE</sequence>
<proteinExistence type="predicted"/>
<dbReference type="GeneID" id="18817415"/>
<accession>F8NJ09</accession>
<dbReference type="Proteomes" id="UP000008064">
    <property type="component" value="Unassembled WGS sequence"/>
</dbReference>
<protein>
    <submittedName>
        <fullName evidence="2">Uncharacterized protein</fullName>
    </submittedName>
</protein>
<evidence type="ECO:0000313" key="2">
    <source>
        <dbReference type="EMBL" id="EGO29290.1"/>
    </source>
</evidence>
<name>F8NJ09_SERL9</name>
<dbReference type="RefSeq" id="XP_007313532.1">
    <property type="nucleotide sequence ID" value="XM_007313470.1"/>
</dbReference>